<gene>
    <name evidence="2" type="ORF">MNAB215_2718</name>
</gene>
<accession>A0A2U3P9T4</accession>
<name>A0A2U3P9T4_9MYCO</name>
<feature type="region of interest" description="Disordered" evidence="1">
    <location>
        <begin position="1"/>
        <end position="22"/>
    </location>
</feature>
<dbReference type="Proteomes" id="UP000240424">
    <property type="component" value="Unassembled WGS sequence"/>
</dbReference>
<proteinExistence type="predicted"/>
<sequence length="96" mass="10206">MTDLPKRAADLVRRPEPQGRAGDVELTETRLDEIYNHLASIEDELAGIRPIVDTLGFSDRAAAAGDGLAFAVNQAAELGCAVDGLAFAIKRLKASE</sequence>
<dbReference type="AlphaFoldDB" id="A0A2U3P9T4"/>
<evidence type="ECO:0000313" key="3">
    <source>
        <dbReference type="Proteomes" id="UP000240424"/>
    </source>
</evidence>
<protein>
    <submittedName>
        <fullName evidence="2">Mycobacterium numidiamassiliense ORFan</fullName>
    </submittedName>
</protein>
<feature type="compositionally biased region" description="Basic and acidic residues" evidence="1">
    <location>
        <begin position="1"/>
        <end position="17"/>
    </location>
</feature>
<reference evidence="2 3" key="1">
    <citation type="submission" date="2017-01" db="EMBL/GenBank/DDBJ databases">
        <authorList>
            <consortium name="Urmite Genomes"/>
        </authorList>
    </citation>
    <scope>NUCLEOTIDE SEQUENCE [LARGE SCALE GENOMIC DNA]</scope>
    <source>
        <strain evidence="2 3">AB215</strain>
    </source>
</reference>
<evidence type="ECO:0000313" key="2">
    <source>
        <dbReference type="EMBL" id="SPM40517.1"/>
    </source>
</evidence>
<evidence type="ECO:0000256" key="1">
    <source>
        <dbReference type="SAM" id="MobiDB-lite"/>
    </source>
</evidence>
<dbReference type="EMBL" id="FUEZ01000004">
    <property type="protein sequence ID" value="SPM40517.1"/>
    <property type="molecule type" value="Genomic_DNA"/>
</dbReference>
<dbReference type="RefSeq" id="WP_131829111.1">
    <property type="nucleotide sequence ID" value="NZ_FUEZ01000004.1"/>
</dbReference>
<keyword evidence="3" id="KW-1185">Reference proteome</keyword>
<organism evidence="2 3">
    <name type="scientific">Mycobacterium numidiamassiliense</name>
    <dbReference type="NCBI Taxonomy" id="1841861"/>
    <lineage>
        <taxon>Bacteria</taxon>
        <taxon>Bacillati</taxon>
        <taxon>Actinomycetota</taxon>
        <taxon>Actinomycetes</taxon>
        <taxon>Mycobacteriales</taxon>
        <taxon>Mycobacteriaceae</taxon>
        <taxon>Mycobacterium</taxon>
    </lineage>
</organism>